<evidence type="ECO:0000313" key="2">
    <source>
        <dbReference type="EMBL" id="ADC61406.1"/>
    </source>
</evidence>
<feature type="transmembrane region" description="Helical" evidence="1">
    <location>
        <begin position="61"/>
        <end position="80"/>
    </location>
</feature>
<sequence>MSTALLLFGWMSLTGLVGWRAVWLGRWTSRLALVLILLTLLVSEFWRQVVNALLSQEAPLLAGPEAAYVSVWILVLLPILRRRLDARALGATLLSGLTAAAAFGLALDSAPLIAAGFASAGLQLEAFGRLALMLVVHACLAGAGLAMRQLMDAERTNPTHEQFHWEYAAVYAGLISMHHAIA</sequence>
<dbReference type="AlphaFoldDB" id="D3RNC2"/>
<evidence type="ECO:0000313" key="3">
    <source>
        <dbReference type="Proteomes" id="UP000001441"/>
    </source>
</evidence>
<feature type="transmembrane region" description="Helical" evidence="1">
    <location>
        <begin position="31"/>
        <end position="49"/>
    </location>
</feature>
<dbReference type="STRING" id="572477.Alvin_0447"/>
<dbReference type="Proteomes" id="UP000001441">
    <property type="component" value="Chromosome"/>
</dbReference>
<feature type="transmembrane region" description="Helical" evidence="1">
    <location>
        <begin position="126"/>
        <end position="147"/>
    </location>
</feature>
<dbReference type="EMBL" id="CP001896">
    <property type="protein sequence ID" value="ADC61406.1"/>
    <property type="molecule type" value="Genomic_DNA"/>
</dbReference>
<keyword evidence="3" id="KW-1185">Reference proteome</keyword>
<keyword evidence="1" id="KW-1133">Transmembrane helix</keyword>
<feature type="transmembrane region" description="Helical" evidence="1">
    <location>
        <begin position="92"/>
        <end position="114"/>
    </location>
</feature>
<dbReference type="RefSeq" id="WP_012969682.1">
    <property type="nucleotide sequence ID" value="NC_013851.1"/>
</dbReference>
<keyword evidence="1" id="KW-0812">Transmembrane</keyword>
<protein>
    <submittedName>
        <fullName evidence="2">Uncharacterized protein</fullName>
    </submittedName>
</protein>
<reference evidence="2 3" key="1">
    <citation type="journal article" date="2011" name="Stand. Genomic Sci.">
        <title>Complete genome sequence of Allochromatium vinosum DSM 180(T).</title>
        <authorList>
            <person name="Weissgerber T."/>
            <person name="Zigann R."/>
            <person name="Bruce D."/>
            <person name="Chang Y.J."/>
            <person name="Detter J.C."/>
            <person name="Han C."/>
            <person name="Hauser L."/>
            <person name="Jeffries C.D."/>
            <person name="Land M."/>
            <person name="Munk A.C."/>
            <person name="Tapia R."/>
            <person name="Dahl C."/>
        </authorList>
    </citation>
    <scope>NUCLEOTIDE SEQUENCE [LARGE SCALE GENOMIC DNA]</scope>
    <source>
        <strain evidence="3">ATCC 17899 / DSM 180 / NBRC 103801 / NCIMB 10441 / D</strain>
    </source>
</reference>
<accession>D3RNC2</accession>
<dbReference type="KEGG" id="alv:Alvin_0447"/>
<dbReference type="HOGENOM" id="CLU_1479133_0_0_6"/>
<keyword evidence="1" id="KW-0472">Membrane</keyword>
<proteinExistence type="predicted"/>
<feature type="transmembrane region" description="Helical" evidence="1">
    <location>
        <begin position="6"/>
        <end position="24"/>
    </location>
</feature>
<name>D3RNC2_ALLVD</name>
<dbReference type="eggNOG" id="ENOG50347FH">
    <property type="taxonomic scope" value="Bacteria"/>
</dbReference>
<evidence type="ECO:0000256" key="1">
    <source>
        <dbReference type="SAM" id="Phobius"/>
    </source>
</evidence>
<gene>
    <name evidence="2" type="ordered locus">Alvin_0447</name>
</gene>
<organism evidence="2 3">
    <name type="scientific">Allochromatium vinosum (strain ATCC 17899 / DSM 180 / NBRC 103801 / NCIMB 10441 / D)</name>
    <name type="common">Chromatium vinosum</name>
    <dbReference type="NCBI Taxonomy" id="572477"/>
    <lineage>
        <taxon>Bacteria</taxon>
        <taxon>Pseudomonadati</taxon>
        <taxon>Pseudomonadota</taxon>
        <taxon>Gammaproteobacteria</taxon>
        <taxon>Chromatiales</taxon>
        <taxon>Chromatiaceae</taxon>
        <taxon>Allochromatium</taxon>
    </lineage>
</organism>